<dbReference type="Pfam" id="PF01740">
    <property type="entry name" value="STAS"/>
    <property type="match status" value="1"/>
</dbReference>
<dbReference type="PROSITE" id="PS50801">
    <property type="entry name" value="STAS"/>
    <property type="match status" value="1"/>
</dbReference>
<accession>A0A6N4V7N2</accession>
<dbReference type="RefSeq" id="WP_163672827.1">
    <property type="nucleotide sequence ID" value="NZ_AP022570.1"/>
</dbReference>
<keyword evidence="3" id="KW-1185">Reference proteome</keyword>
<dbReference type="Gene3D" id="3.30.750.24">
    <property type="entry name" value="STAS domain"/>
    <property type="match status" value="1"/>
</dbReference>
<dbReference type="EMBL" id="AP022570">
    <property type="protein sequence ID" value="BBX50018.1"/>
    <property type="molecule type" value="Genomic_DNA"/>
</dbReference>
<dbReference type="Proteomes" id="UP000466785">
    <property type="component" value="Chromosome"/>
</dbReference>
<reference evidence="2 3" key="1">
    <citation type="journal article" date="2019" name="Emerg. Microbes Infect.">
        <title>Comprehensive subspecies identification of 175 nontuberculous mycobacteria species based on 7547 genomic profiles.</title>
        <authorList>
            <person name="Matsumoto Y."/>
            <person name="Kinjo T."/>
            <person name="Motooka D."/>
            <person name="Nabeya D."/>
            <person name="Jung N."/>
            <person name="Uechi K."/>
            <person name="Horii T."/>
            <person name="Iida T."/>
            <person name="Fujita J."/>
            <person name="Nakamura S."/>
        </authorList>
    </citation>
    <scope>NUCLEOTIDE SEQUENCE [LARGE SCALE GENOMIC DNA]</scope>
    <source>
        <strain evidence="2 3">JCM 12603</strain>
    </source>
</reference>
<proteinExistence type="predicted"/>
<name>A0A6N4V7N2_9MYCO</name>
<protein>
    <submittedName>
        <fullName evidence="2">Sulfate transporter</fullName>
    </submittedName>
</protein>
<evidence type="ECO:0000313" key="3">
    <source>
        <dbReference type="Proteomes" id="UP000466785"/>
    </source>
</evidence>
<dbReference type="InterPro" id="IPR036513">
    <property type="entry name" value="STAS_dom_sf"/>
</dbReference>
<evidence type="ECO:0000313" key="2">
    <source>
        <dbReference type="EMBL" id="BBX50018.1"/>
    </source>
</evidence>
<gene>
    <name evidence="2" type="ORF">MPOR_10440</name>
</gene>
<feature type="domain" description="STAS" evidence="1">
    <location>
        <begin position="33"/>
        <end position="95"/>
    </location>
</feature>
<dbReference type="SUPFAM" id="SSF52091">
    <property type="entry name" value="SpoIIaa-like"/>
    <property type="match status" value="1"/>
</dbReference>
<sequence length="152" mass="17015">MPFLESSADPGTQRVFRPDPRAFALREEHRWATFSTAQHPPDTVVVTIHGEIDASNSAALARYVERRLGAAEKLVLDLQTVQFFAASGFAALTHLNVICERAGVHWSVLPGPHVDRLLRVCDPRRELPVDRSSVHNLRTRPRDRQLLVGGNH</sequence>
<dbReference type="InterPro" id="IPR002645">
    <property type="entry name" value="STAS_dom"/>
</dbReference>
<organism evidence="2 3">
    <name type="scientific">Mycolicibacterium poriferae</name>
    <dbReference type="NCBI Taxonomy" id="39694"/>
    <lineage>
        <taxon>Bacteria</taxon>
        <taxon>Bacillati</taxon>
        <taxon>Actinomycetota</taxon>
        <taxon>Actinomycetes</taxon>
        <taxon>Mycobacteriales</taxon>
        <taxon>Mycobacteriaceae</taxon>
        <taxon>Mycolicibacterium</taxon>
    </lineage>
</organism>
<dbReference type="KEGG" id="mpof:MPOR_10440"/>
<evidence type="ECO:0000259" key="1">
    <source>
        <dbReference type="PROSITE" id="PS50801"/>
    </source>
</evidence>
<dbReference type="AlphaFoldDB" id="A0A6N4V7N2"/>
<dbReference type="CDD" id="cd07043">
    <property type="entry name" value="STAS_anti-anti-sigma_factors"/>
    <property type="match status" value="1"/>
</dbReference>